<dbReference type="PIRSF" id="PIRSF017388">
    <property type="entry name" value="Esterase_lipase"/>
    <property type="match status" value="1"/>
</dbReference>
<dbReference type="InterPro" id="IPR012354">
    <property type="entry name" value="Esterase_lipase"/>
</dbReference>
<evidence type="ECO:0000256" key="2">
    <source>
        <dbReference type="PIRSR" id="PIRSR017388-2"/>
    </source>
</evidence>
<dbReference type="AlphaFoldDB" id="A0A172TP92"/>
<evidence type="ECO:0000259" key="3">
    <source>
        <dbReference type="Pfam" id="PF12146"/>
    </source>
</evidence>
<proteinExistence type="predicted"/>
<keyword evidence="5" id="KW-1185">Reference proteome</keyword>
<dbReference type="InterPro" id="IPR022742">
    <property type="entry name" value="Hydrolase_4"/>
</dbReference>
<feature type="active site" description="Charge relay system" evidence="1">
    <location>
        <position position="200"/>
    </location>
</feature>
<dbReference type="STRING" id="1178515.SY83_11900"/>
<accession>A0A172TP92</accession>
<feature type="binding site" evidence="2">
    <location>
        <position position="100"/>
    </location>
    <ligand>
        <name>substrate</name>
    </ligand>
</feature>
<dbReference type="Gene3D" id="3.40.50.1820">
    <property type="entry name" value="alpha/beta hydrolase"/>
    <property type="match status" value="1"/>
</dbReference>
<evidence type="ECO:0000313" key="4">
    <source>
        <dbReference type="EMBL" id="ANE48875.1"/>
    </source>
</evidence>
<organism evidence="4 5">
    <name type="scientific">Paenibacillus swuensis</name>
    <dbReference type="NCBI Taxonomy" id="1178515"/>
    <lineage>
        <taxon>Bacteria</taxon>
        <taxon>Bacillati</taxon>
        <taxon>Bacillota</taxon>
        <taxon>Bacilli</taxon>
        <taxon>Bacillales</taxon>
        <taxon>Paenibacillaceae</taxon>
        <taxon>Paenibacillus</taxon>
    </lineage>
</organism>
<sequence>MEREYKTPEPFFLNGHGIRKDHGVLLIHGFTGSPAEHRKLGYYLNDTGYTVNAVQLPGHGKSPAEMSLTGWMDWWNHVRDSLKDMQTQGFESLSVVGYSMGGLLGMKLAMENQINGMVSLSAPIYVNSTRIMLNACLQQVIQQFRYPKQDKPAEYDIERSFTYTTTPFPCVMSLRSLMGQVKSSLKKVKTPILIAHGMKDNIVHPRSAHYIYQNVSSDQKKLLYYPKATHGILHDHEHEHVYKDIDRFLRRVALKEDAR</sequence>
<dbReference type="Pfam" id="PF12146">
    <property type="entry name" value="Hydrolase_4"/>
    <property type="match status" value="1"/>
</dbReference>
<dbReference type="EMBL" id="CP011388">
    <property type="protein sequence ID" value="ANE48875.1"/>
    <property type="molecule type" value="Genomic_DNA"/>
</dbReference>
<feature type="binding site" evidence="2">
    <location>
        <position position="30"/>
    </location>
    <ligand>
        <name>substrate</name>
    </ligand>
</feature>
<evidence type="ECO:0000313" key="5">
    <source>
        <dbReference type="Proteomes" id="UP000076927"/>
    </source>
</evidence>
<dbReference type="SUPFAM" id="SSF53474">
    <property type="entry name" value="alpha/beta-Hydrolases"/>
    <property type="match status" value="1"/>
</dbReference>
<dbReference type="InterPro" id="IPR029058">
    <property type="entry name" value="AB_hydrolase_fold"/>
</dbReference>
<dbReference type="KEGG" id="pswu:SY83_11900"/>
<feature type="domain" description="Serine aminopeptidase S33" evidence="3">
    <location>
        <begin position="23"/>
        <end position="236"/>
    </location>
</feature>
<name>A0A172TP92_9BACL</name>
<evidence type="ECO:0000256" key="1">
    <source>
        <dbReference type="PIRSR" id="PIRSR017388-1"/>
    </source>
</evidence>
<feature type="active site" description="Nucleophile" evidence="1">
    <location>
        <position position="99"/>
    </location>
</feature>
<protein>
    <recommendedName>
        <fullName evidence="3">Serine aminopeptidase S33 domain-containing protein</fullName>
    </recommendedName>
</protein>
<dbReference type="PATRIC" id="fig|1178515.4.peg.2375"/>
<dbReference type="PANTHER" id="PTHR11614">
    <property type="entry name" value="PHOSPHOLIPASE-RELATED"/>
    <property type="match status" value="1"/>
</dbReference>
<dbReference type="GO" id="GO:0052689">
    <property type="term" value="F:carboxylic ester hydrolase activity"/>
    <property type="evidence" value="ECO:0007669"/>
    <property type="project" value="InterPro"/>
</dbReference>
<feature type="active site" description="Charge relay system" evidence="1">
    <location>
        <position position="230"/>
    </location>
</feature>
<reference evidence="4 5" key="1">
    <citation type="submission" date="2015-01" db="EMBL/GenBank/DDBJ databases">
        <title>Paenibacillus swuensis/DY6/whole genome sequencing.</title>
        <authorList>
            <person name="Kim M.K."/>
            <person name="Srinivasan S."/>
            <person name="Lee J.-J."/>
        </authorList>
    </citation>
    <scope>NUCLEOTIDE SEQUENCE [LARGE SCALE GENOMIC DNA]</scope>
    <source>
        <strain evidence="4 5">DY6</strain>
    </source>
</reference>
<dbReference type="InterPro" id="IPR051044">
    <property type="entry name" value="MAG_DAG_Lipase"/>
</dbReference>
<gene>
    <name evidence="4" type="ORF">SY83_11900</name>
</gene>
<dbReference type="Proteomes" id="UP000076927">
    <property type="component" value="Chromosome"/>
</dbReference>